<sequence length="650" mass="73191">MPDSGLEYPRRIVIDDTDPRITYDTGEWDLLAWQFLGYGISGDSYNGTLKGTTSASASFTFTFEGEYFQIKGAKGNFEHPDNSTTDRLDFLPTYTCQIDGKSTTSINYSTFAFYSTNLVLCEQSHLARTNHTISMNVSVNYPITQPFWLDSIEYAPLGNANLTGQVLKVDSSDASCVYHNDTGDWHTENVDGDMSASYNGTGSSGATMSFRFNGTSVSLYSMSVVNSLYVSTTAFYRIDGGSSVSFEINRQRNISYREEDYPNTMWMNQHLFTISSFSDVDKEHEMVIVYPEDTSAYVQEWLYIDYFLVGNNGMLSKENVSRTDRTSGTGAPPATSKIGEDTSKGDSIGETVGGVVGSIFALVALVGLVWFLLKKRKEEDGLNDEWLMVTPFRDMVKAWTGGRVKESRVPDDGATTDSMSSSLKVHRPGTGNAGMANFVRMKRAQREAVNDQAVRERDSGIRYRETSISPPVGVVDRLPPAYTLDSPTLTSLTQKSPTLANLSFEYHCNFDLNTNTYSDEPYSIQNYDIKERIQEDPRFFHLKWVASHRLVWEVNNNECLVQTQYHLLDITFLRTDRTFIIDRLITIALNQWVFEPEQVFPQTLSRDDFVLPPPAELFGFPLYPTISVYEFPRQPPQEPTPAPPITNLRC</sequence>
<keyword evidence="2" id="KW-0812">Transmembrane</keyword>
<dbReference type="EMBL" id="JBBXMP010000205">
    <property type="protein sequence ID" value="KAL0059820.1"/>
    <property type="molecule type" value="Genomic_DNA"/>
</dbReference>
<name>A0ABR2ZDR3_9AGAR</name>
<reference evidence="3 4" key="1">
    <citation type="submission" date="2024-05" db="EMBL/GenBank/DDBJ databases">
        <title>A draft genome resource for the thread blight pathogen Marasmius tenuissimus strain MS-2.</title>
        <authorList>
            <person name="Yulfo-Soto G.E."/>
            <person name="Baruah I.K."/>
            <person name="Amoako-Attah I."/>
            <person name="Bukari Y."/>
            <person name="Meinhardt L.W."/>
            <person name="Bailey B.A."/>
            <person name="Cohen S.P."/>
        </authorList>
    </citation>
    <scope>NUCLEOTIDE SEQUENCE [LARGE SCALE GENOMIC DNA]</scope>
    <source>
        <strain evidence="3 4">MS-2</strain>
    </source>
</reference>
<comment type="caution">
    <text evidence="3">The sequence shown here is derived from an EMBL/GenBank/DDBJ whole genome shotgun (WGS) entry which is preliminary data.</text>
</comment>
<evidence type="ECO:0000256" key="1">
    <source>
        <dbReference type="SAM" id="MobiDB-lite"/>
    </source>
</evidence>
<proteinExistence type="predicted"/>
<evidence type="ECO:0000256" key="2">
    <source>
        <dbReference type="SAM" id="Phobius"/>
    </source>
</evidence>
<evidence type="ECO:0000313" key="3">
    <source>
        <dbReference type="EMBL" id="KAL0059820.1"/>
    </source>
</evidence>
<evidence type="ECO:0008006" key="5">
    <source>
        <dbReference type="Google" id="ProtNLM"/>
    </source>
</evidence>
<gene>
    <name evidence="3" type="ORF">AAF712_013426</name>
</gene>
<keyword evidence="4" id="KW-1185">Reference proteome</keyword>
<keyword evidence="2" id="KW-1133">Transmembrane helix</keyword>
<organism evidence="3 4">
    <name type="scientific">Marasmius tenuissimus</name>
    <dbReference type="NCBI Taxonomy" id="585030"/>
    <lineage>
        <taxon>Eukaryota</taxon>
        <taxon>Fungi</taxon>
        <taxon>Dikarya</taxon>
        <taxon>Basidiomycota</taxon>
        <taxon>Agaricomycotina</taxon>
        <taxon>Agaricomycetes</taxon>
        <taxon>Agaricomycetidae</taxon>
        <taxon>Agaricales</taxon>
        <taxon>Marasmiineae</taxon>
        <taxon>Marasmiaceae</taxon>
        <taxon>Marasmius</taxon>
    </lineage>
</organism>
<keyword evidence="2" id="KW-0472">Membrane</keyword>
<accession>A0ABR2ZDR3</accession>
<dbReference type="Gene3D" id="2.60.120.260">
    <property type="entry name" value="Galactose-binding domain-like"/>
    <property type="match status" value="1"/>
</dbReference>
<evidence type="ECO:0000313" key="4">
    <source>
        <dbReference type="Proteomes" id="UP001437256"/>
    </source>
</evidence>
<protein>
    <recommendedName>
        <fullName evidence="5">Transmembrane protein</fullName>
    </recommendedName>
</protein>
<feature type="region of interest" description="Disordered" evidence="1">
    <location>
        <begin position="407"/>
        <end position="427"/>
    </location>
</feature>
<dbReference type="Proteomes" id="UP001437256">
    <property type="component" value="Unassembled WGS sequence"/>
</dbReference>
<feature type="transmembrane region" description="Helical" evidence="2">
    <location>
        <begin position="352"/>
        <end position="373"/>
    </location>
</feature>
<feature type="region of interest" description="Disordered" evidence="1">
    <location>
        <begin position="320"/>
        <end position="346"/>
    </location>
</feature>